<dbReference type="Proteomes" id="UP000265725">
    <property type="component" value="Chromosome"/>
</dbReference>
<dbReference type="EMBL" id="CP032418">
    <property type="protein sequence ID" value="AYC29559.1"/>
    <property type="molecule type" value="Genomic_DNA"/>
</dbReference>
<dbReference type="GO" id="GO:0008652">
    <property type="term" value="P:amino acid biosynthetic process"/>
    <property type="evidence" value="ECO:0007669"/>
    <property type="project" value="UniProtKB-KW"/>
</dbReference>
<evidence type="ECO:0000256" key="7">
    <source>
        <dbReference type="HAMAP-Rule" id="MF_00109"/>
    </source>
</evidence>
<evidence type="ECO:0000313" key="8">
    <source>
        <dbReference type="EMBL" id="AYC29559.1"/>
    </source>
</evidence>
<organism evidence="8 9">
    <name type="scientific">Paenisporosarcina cavernae</name>
    <dbReference type="NCBI Taxonomy" id="2320858"/>
    <lineage>
        <taxon>Bacteria</taxon>
        <taxon>Bacillati</taxon>
        <taxon>Bacillota</taxon>
        <taxon>Bacilli</taxon>
        <taxon>Bacillales</taxon>
        <taxon>Caryophanaceae</taxon>
        <taxon>Paenisporosarcina</taxon>
    </lineage>
</organism>
<feature type="binding site" evidence="7">
    <location>
        <position position="57"/>
    </location>
    <ligand>
        <name>substrate</name>
    </ligand>
</feature>
<dbReference type="Gene3D" id="3.40.50.300">
    <property type="entry name" value="P-loop containing nucleotide triphosphate hydrolases"/>
    <property type="match status" value="1"/>
</dbReference>
<evidence type="ECO:0000256" key="1">
    <source>
        <dbReference type="ARBA" id="ARBA00022605"/>
    </source>
</evidence>
<keyword evidence="9" id="KW-1185">Reference proteome</keyword>
<comment type="pathway">
    <text evidence="7">Metabolic intermediate biosynthesis; chorismate biosynthesis; chorismate from D-erythrose 4-phosphate and phosphoenolpyruvate: step 5/7.</text>
</comment>
<keyword evidence="2 7" id="KW-0808">Transferase</keyword>
<evidence type="ECO:0000256" key="6">
    <source>
        <dbReference type="ARBA" id="ARBA00023141"/>
    </source>
</evidence>
<dbReference type="HAMAP" id="MF_00109">
    <property type="entry name" value="Shikimate_kinase"/>
    <property type="match status" value="1"/>
</dbReference>
<sequence length="171" mass="20116">MKRIYMVGFMGSGKSAIGRRLSFMLKLPYYDMDKEIVRMTGKSIPEIFEENGEAYFRQLEKDYLAATRDEWCIVSTGGGVATDLENIKLMRKTGLVLFLDATFDDLWVRIHRDPNRPIVQRSTKEELHQLYLKRRVFYKKAAHITIRTESRSLRQITEYAAFQVERLKSEH</sequence>
<feature type="binding site" evidence="7">
    <location>
        <begin position="11"/>
        <end position="16"/>
    </location>
    <ligand>
        <name>ATP</name>
        <dbReference type="ChEBI" id="CHEBI:30616"/>
    </ligand>
</feature>
<protein>
    <recommendedName>
        <fullName evidence="7">Shikimate kinase</fullName>
        <shortName evidence="7">SK</shortName>
        <ecNumber evidence="7">2.7.1.71</ecNumber>
    </recommendedName>
</protein>
<dbReference type="InterPro" id="IPR027417">
    <property type="entry name" value="P-loop_NTPase"/>
</dbReference>
<comment type="cofactor">
    <cofactor evidence="7">
        <name>Mg(2+)</name>
        <dbReference type="ChEBI" id="CHEBI:18420"/>
    </cofactor>
    <text evidence="7">Binds 1 Mg(2+) ion per subunit.</text>
</comment>
<comment type="subcellular location">
    <subcellularLocation>
        <location evidence="7">Cytoplasm</location>
    </subcellularLocation>
</comment>
<dbReference type="GO" id="GO:0004765">
    <property type="term" value="F:shikimate kinase activity"/>
    <property type="evidence" value="ECO:0007669"/>
    <property type="project" value="UniProtKB-UniRule"/>
</dbReference>
<keyword evidence="4 7" id="KW-0418">Kinase</keyword>
<feature type="binding site" evidence="7">
    <location>
        <position position="116"/>
    </location>
    <ligand>
        <name>ATP</name>
        <dbReference type="ChEBI" id="CHEBI:30616"/>
    </ligand>
</feature>
<dbReference type="PRINTS" id="PR01100">
    <property type="entry name" value="SHIKIMTKNASE"/>
</dbReference>
<evidence type="ECO:0000313" key="9">
    <source>
        <dbReference type="Proteomes" id="UP000265725"/>
    </source>
</evidence>
<dbReference type="GO" id="GO:0009073">
    <property type="term" value="P:aromatic amino acid family biosynthetic process"/>
    <property type="evidence" value="ECO:0007669"/>
    <property type="project" value="UniProtKB-KW"/>
</dbReference>
<evidence type="ECO:0000256" key="2">
    <source>
        <dbReference type="ARBA" id="ARBA00022679"/>
    </source>
</evidence>
<dbReference type="InterPro" id="IPR031322">
    <property type="entry name" value="Shikimate/glucono_kinase"/>
</dbReference>
<feature type="binding site" evidence="7">
    <location>
        <position position="134"/>
    </location>
    <ligand>
        <name>substrate</name>
    </ligand>
</feature>
<dbReference type="PANTHER" id="PTHR21087:SF16">
    <property type="entry name" value="SHIKIMATE KINASE 1, CHLOROPLASTIC"/>
    <property type="match status" value="1"/>
</dbReference>
<dbReference type="EC" id="2.7.1.71" evidence="7"/>
<comment type="function">
    <text evidence="7">Catalyzes the specific phosphorylation of the 3-hydroxyl group of shikimic acid using ATP as a cosubstrate.</text>
</comment>
<dbReference type="UniPathway" id="UPA00053">
    <property type="reaction ID" value="UER00088"/>
</dbReference>
<keyword evidence="7" id="KW-0460">Magnesium</keyword>
<keyword evidence="7" id="KW-0479">Metal-binding</keyword>
<reference evidence="9" key="1">
    <citation type="submission" date="2018-09" db="EMBL/GenBank/DDBJ databases">
        <authorList>
            <person name="Zhu H."/>
        </authorList>
    </citation>
    <scope>NUCLEOTIDE SEQUENCE [LARGE SCALE GENOMIC DNA]</scope>
    <source>
        <strain evidence="9">K2R23-3</strain>
    </source>
</reference>
<comment type="catalytic activity">
    <reaction evidence="7">
        <text>shikimate + ATP = 3-phosphoshikimate + ADP + H(+)</text>
        <dbReference type="Rhea" id="RHEA:13121"/>
        <dbReference type="ChEBI" id="CHEBI:15378"/>
        <dbReference type="ChEBI" id="CHEBI:30616"/>
        <dbReference type="ChEBI" id="CHEBI:36208"/>
        <dbReference type="ChEBI" id="CHEBI:145989"/>
        <dbReference type="ChEBI" id="CHEBI:456216"/>
        <dbReference type="EC" id="2.7.1.71"/>
    </reaction>
</comment>
<dbReference type="PANTHER" id="PTHR21087">
    <property type="entry name" value="SHIKIMATE KINASE"/>
    <property type="match status" value="1"/>
</dbReference>
<evidence type="ECO:0000256" key="4">
    <source>
        <dbReference type="ARBA" id="ARBA00022777"/>
    </source>
</evidence>
<dbReference type="AlphaFoldDB" id="A0A385YS31"/>
<keyword evidence="3 7" id="KW-0547">Nucleotide-binding</keyword>
<dbReference type="OrthoDB" id="9800332at2"/>
<comment type="similarity">
    <text evidence="7">Belongs to the shikimate kinase family.</text>
</comment>
<dbReference type="CDD" id="cd00464">
    <property type="entry name" value="SK"/>
    <property type="match status" value="1"/>
</dbReference>
<dbReference type="KEGG" id="paek:D3873_06560"/>
<feature type="binding site" evidence="7">
    <location>
        <position position="151"/>
    </location>
    <ligand>
        <name>ATP</name>
        <dbReference type="ChEBI" id="CHEBI:30616"/>
    </ligand>
</feature>
<dbReference type="SUPFAM" id="SSF52540">
    <property type="entry name" value="P-loop containing nucleoside triphosphate hydrolases"/>
    <property type="match status" value="1"/>
</dbReference>
<gene>
    <name evidence="7" type="primary">aroK</name>
    <name evidence="8" type="ORF">D3873_06560</name>
</gene>
<keyword evidence="1 7" id="KW-0028">Amino-acid biosynthesis</keyword>
<evidence type="ECO:0000256" key="3">
    <source>
        <dbReference type="ARBA" id="ARBA00022741"/>
    </source>
</evidence>
<dbReference type="InterPro" id="IPR000623">
    <property type="entry name" value="Shikimate_kinase/TSH1"/>
</dbReference>
<dbReference type="GO" id="GO:0000287">
    <property type="term" value="F:magnesium ion binding"/>
    <property type="evidence" value="ECO:0007669"/>
    <property type="project" value="UniProtKB-UniRule"/>
</dbReference>
<feature type="binding site" evidence="7">
    <location>
        <position position="78"/>
    </location>
    <ligand>
        <name>substrate</name>
    </ligand>
</feature>
<evidence type="ECO:0000256" key="5">
    <source>
        <dbReference type="ARBA" id="ARBA00022840"/>
    </source>
</evidence>
<feature type="binding site" evidence="7">
    <location>
        <position position="33"/>
    </location>
    <ligand>
        <name>substrate</name>
    </ligand>
</feature>
<feature type="binding site" evidence="7">
    <location>
        <position position="15"/>
    </location>
    <ligand>
        <name>Mg(2+)</name>
        <dbReference type="ChEBI" id="CHEBI:18420"/>
    </ligand>
</feature>
<dbReference type="GO" id="GO:0009423">
    <property type="term" value="P:chorismate biosynthetic process"/>
    <property type="evidence" value="ECO:0007669"/>
    <property type="project" value="UniProtKB-UniRule"/>
</dbReference>
<keyword evidence="6 7" id="KW-0057">Aromatic amino acid biosynthesis</keyword>
<dbReference type="RefSeq" id="WP_119883299.1">
    <property type="nucleotide sequence ID" value="NZ_CP032418.1"/>
</dbReference>
<comment type="subunit">
    <text evidence="7">Monomer.</text>
</comment>
<dbReference type="Pfam" id="PF01202">
    <property type="entry name" value="SKI"/>
    <property type="match status" value="1"/>
</dbReference>
<keyword evidence="5 7" id="KW-0067">ATP-binding</keyword>
<proteinExistence type="inferred from homology"/>
<dbReference type="GO" id="GO:0005829">
    <property type="term" value="C:cytosol"/>
    <property type="evidence" value="ECO:0007669"/>
    <property type="project" value="TreeGrafter"/>
</dbReference>
<accession>A0A385YS31</accession>
<name>A0A385YS31_9BACL</name>
<keyword evidence="7" id="KW-0963">Cytoplasm</keyword>
<dbReference type="GO" id="GO:0005524">
    <property type="term" value="F:ATP binding"/>
    <property type="evidence" value="ECO:0007669"/>
    <property type="project" value="UniProtKB-UniRule"/>
</dbReference>